<feature type="chain" id="PRO_5047063128" evidence="2">
    <location>
        <begin position="32"/>
        <end position="492"/>
    </location>
</feature>
<feature type="region of interest" description="Disordered" evidence="1">
    <location>
        <begin position="442"/>
        <end position="471"/>
    </location>
</feature>
<feature type="compositionally biased region" description="Low complexity" evidence="1">
    <location>
        <begin position="286"/>
        <end position="321"/>
    </location>
</feature>
<sequence length="492" mass="51350">MRKHHTRWVALFGAAAIATSGLVGLPAAASAADRDDGGLSWPVVRQGISSYSLDGFEIGYLPPGLERYGINASSTTDRQGARQSQISWVQGPDQLYGRVTITRSERVQELDDLREGRYSHLADKNLERLAAGEGFEREAYLSESTGDLFWLERPGVAVTTHLQPERWDRAELVEMAESVTEEGGSQEAPAVQAPEGAAQEAPAEEAPAEEAPAQEAPAEEGAQQEAPVGEAPAEEAPAGQAPAEEAAQEPAAEEPVTGPAAPEEAGTPAGGQDTAPEALTEEAPQEEAPAAEEPAPVGDPGEPQAPEAPAEGAEAPAGNPAQTPAGTPEAAGLPEGVGSREVKECVIDRFVDFETGESGLDASQLTPAGGEFVERALTKDQLTEDDRDQLLATVWHYGEEGAKTGAVVHCADALGLENAQVEAVIGEIADRVDELLQGSGQEAAPGVEQVADEGAQEDAAAGADSEPFEPVDAQEWEELWASLPWSFEAGAV</sequence>
<protein>
    <submittedName>
        <fullName evidence="3">Uncharacterized protein</fullName>
    </submittedName>
</protein>
<keyword evidence="4" id="KW-1185">Reference proteome</keyword>
<feature type="signal peptide" evidence="2">
    <location>
        <begin position="1"/>
        <end position="31"/>
    </location>
</feature>
<evidence type="ECO:0000256" key="1">
    <source>
        <dbReference type="SAM" id="MobiDB-lite"/>
    </source>
</evidence>
<accession>A0ABU7K0G2</accession>
<dbReference type="Proteomes" id="UP001356095">
    <property type="component" value="Unassembled WGS sequence"/>
</dbReference>
<feature type="compositionally biased region" description="Low complexity" evidence="1">
    <location>
        <begin position="186"/>
        <end position="201"/>
    </location>
</feature>
<feature type="compositionally biased region" description="Low complexity" evidence="1">
    <location>
        <begin position="209"/>
        <end position="278"/>
    </location>
</feature>
<evidence type="ECO:0000313" key="4">
    <source>
        <dbReference type="Proteomes" id="UP001356095"/>
    </source>
</evidence>
<comment type="caution">
    <text evidence="3">The sequence shown here is derived from an EMBL/GenBank/DDBJ whole genome shotgun (WGS) entry which is preliminary data.</text>
</comment>
<name>A0ABU7K0G2_9ACTN</name>
<keyword evidence="2" id="KW-0732">Signal</keyword>
<feature type="region of interest" description="Disordered" evidence="1">
    <location>
        <begin position="176"/>
        <end position="338"/>
    </location>
</feature>
<dbReference type="RefSeq" id="WP_330089579.1">
    <property type="nucleotide sequence ID" value="NZ_JAUZMY010000001.1"/>
</dbReference>
<organism evidence="3 4">
    <name type="scientific">Nocardiopsis codii</name>
    <dbReference type="NCBI Taxonomy" id="3065942"/>
    <lineage>
        <taxon>Bacteria</taxon>
        <taxon>Bacillati</taxon>
        <taxon>Actinomycetota</taxon>
        <taxon>Actinomycetes</taxon>
        <taxon>Streptosporangiales</taxon>
        <taxon>Nocardiopsidaceae</taxon>
        <taxon>Nocardiopsis</taxon>
    </lineage>
</organism>
<proteinExistence type="predicted"/>
<gene>
    <name evidence="3" type="ORF">Q8791_00750</name>
</gene>
<evidence type="ECO:0000313" key="3">
    <source>
        <dbReference type="EMBL" id="MEE2035751.1"/>
    </source>
</evidence>
<evidence type="ECO:0000256" key="2">
    <source>
        <dbReference type="SAM" id="SignalP"/>
    </source>
</evidence>
<reference evidence="3 4" key="1">
    <citation type="submission" date="2023-08" db="EMBL/GenBank/DDBJ databases">
        <authorList>
            <person name="Girao M."/>
            <person name="Carvalho M.F."/>
        </authorList>
    </citation>
    <scope>NUCLEOTIDE SEQUENCE [LARGE SCALE GENOMIC DNA]</scope>
    <source>
        <strain evidence="3 4">CT-R113</strain>
    </source>
</reference>
<dbReference type="EMBL" id="JAUZMY010000001">
    <property type="protein sequence ID" value="MEE2035751.1"/>
    <property type="molecule type" value="Genomic_DNA"/>
</dbReference>